<gene>
    <name evidence="1" type="ORF">A2122_02225</name>
</gene>
<dbReference type="SUPFAM" id="SSF49777">
    <property type="entry name" value="PEBP-like"/>
    <property type="match status" value="1"/>
</dbReference>
<dbReference type="NCBIfam" id="TIGR00481">
    <property type="entry name" value="YbhB/YbcL family Raf kinase inhibitor-like protein"/>
    <property type="match status" value="1"/>
</dbReference>
<reference evidence="1 2" key="1">
    <citation type="journal article" date="2016" name="Nat. Commun.">
        <title>Thousands of microbial genomes shed light on interconnected biogeochemical processes in an aquifer system.</title>
        <authorList>
            <person name="Anantharaman K."/>
            <person name="Brown C.T."/>
            <person name="Hug L.A."/>
            <person name="Sharon I."/>
            <person name="Castelle C.J."/>
            <person name="Probst A.J."/>
            <person name="Thomas B.C."/>
            <person name="Singh A."/>
            <person name="Wilkins M.J."/>
            <person name="Karaoz U."/>
            <person name="Brodie E.L."/>
            <person name="Williams K.H."/>
            <person name="Hubbard S.S."/>
            <person name="Banfield J.F."/>
        </authorList>
    </citation>
    <scope>NUCLEOTIDE SEQUENCE [LARGE SCALE GENOMIC DNA]</scope>
</reference>
<evidence type="ECO:0000313" key="2">
    <source>
        <dbReference type="Proteomes" id="UP000176648"/>
    </source>
</evidence>
<dbReference type="Pfam" id="PF01161">
    <property type="entry name" value="PBP"/>
    <property type="match status" value="1"/>
</dbReference>
<dbReference type="PANTHER" id="PTHR30289">
    <property type="entry name" value="UNCHARACTERIZED PROTEIN YBCL-RELATED"/>
    <property type="match status" value="1"/>
</dbReference>
<evidence type="ECO:0008006" key="3">
    <source>
        <dbReference type="Google" id="ProtNLM"/>
    </source>
</evidence>
<sequence length="151" mass="16439">MTITSSAFEHNGKIPKKYTCDGSPPAGGINPPLTISGVPEGAKSLVLIVDDPDAPNGTFVHWVLYGIGPNTKEIPEGIGGKIGFTGQTSRGKMEYGGPCPPSGAHRYFFKLYALDFEHFPLYETSPKKEEIEIDMQGHILDQTELIGIYER</sequence>
<dbReference type="EMBL" id="MHKU01000030">
    <property type="protein sequence ID" value="OGY96498.1"/>
    <property type="molecule type" value="Genomic_DNA"/>
</dbReference>
<dbReference type="Proteomes" id="UP000176648">
    <property type="component" value="Unassembled WGS sequence"/>
</dbReference>
<dbReference type="STRING" id="1798644.A2122_02225"/>
<name>A0A1G2C528_9BACT</name>
<dbReference type="CDD" id="cd00865">
    <property type="entry name" value="PEBP_bact_arch"/>
    <property type="match status" value="1"/>
</dbReference>
<protein>
    <recommendedName>
        <fullName evidence="3">Phosphatidylethanolamine-binding protein</fullName>
    </recommendedName>
</protein>
<organism evidence="1 2">
    <name type="scientific">Candidatus Liptonbacteria bacterium GWB1_49_6</name>
    <dbReference type="NCBI Taxonomy" id="1798644"/>
    <lineage>
        <taxon>Bacteria</taxon>
        <taxon>Candidatus Liptoniibacteriota</taxon>
    </lineage>
</organism>
<accession>A0A1G2C528</accession>
<dbReference type="InterPro" id="IPR005247">
    <property type="entry name" value="YbhB_YbcL/LppC-like"/>
</dbReference>
<dbReference type="InterPro" id="IPR008914">
    <property type="entry name" value="PEBP"/>
</dbReference>
<comment type="caution">
    <text evidence="1">The sequence shown here is derived from an EMBL/GenBank/DDBJ whole genome shotgun (WGS) entry which is preliminary data.</text>
</comment>
<dbReference type="PANTHER" id="PTHR30289:SF1">
    <property type="entry name" value="PEBP (PHOSPHATIDYLETHANOLAMINE-BINDING PROTEIN) FAMILY PROTEIN"/>
    <property type="match status" value="1"/>
</dbReference>
<dbReference type="AlphaFoldDB" id="A0A1G2C528"/>
<dbReference type="Gene3D" id="3.90.280.10">
    <property type="entry name" value="PEBP-like"/>
    <property type="match status" value="1"/>
</dbReference>
<dbReference type="InterPro" id="IPR036610">
    <property type="entry name" value="PEBP-like_sf"/>
</dbReference>
<proteinExistence type="predicted"/>
<evidence type="ECO:0000313" key="1">
    <source>
        <dbReference type="EMBL" id="OGY96498.1"/>
    </source>
</evidence>